<comment type="similarity">
    <text evidence="1">Belongs to the low molecular weight phosphotyrosine protein phosphatase family.</text>
</comment>
<organism evidence="7 8">
    <name type="scientific">Candidatus Gallionella acididurans</name>
    <dbReference type="NCBI Taxonomy" id="1796491"/>
    <lineage>
        <taxon>Bacteria</taxon>
        <taxon>Pseudomonadati</taxon>
        <taxon>Pseudomonadota</taxon>
        <taxon>Betaproteobacteria</taxon>
        <taxon>Nitrosomonadales</taxon>
        <taxon>Gallionellaceae</taxon>
        <taxon>Gallionella</taxon>
    </lineage>
</organism>
<gene>
    <name evidence="7" type="ORF">AWT59_2113</name>
</gene>
<accession>A0A139BRY2</accession>
<dbReference type="Proteomes" id="UP000070578">
    <property type="component" value="Unassembled WGS sequence"/>
</dbReference>
<dbReference type="InterPro" id="IPR036196">
    <property type="entry name" value="Ptyr_pPase_sf"/>
</dbReference>
<evidence type="ECO:0000256" key="1">
    <source>
        <dbReference type="ARBA" id="ARBA00011063"/>
    </source>
</evidence>
<evidence type="ECO:0000259" key="6">
    <source>
        <dbReference type="SMART" id="SM00226"/>
    </source>
</evidence>
<dbReference type="InterPro" id="IPR050438">
    <property type="entry name" value="LMW_PTPase"/>
</dbReference>
<name>A0A139BRY2_9PROT</name>
<evidence type="ECO:0000313" key="7">
    <source>
        <dbReference type="EMBL" id="KXS31777.1"/>
    </source>
</evidence>
<dbReference type="PANTHER" id="PTHR11717">
    <property type="entry name" value="LOW MOLECULAR WEIGHT PROTEIN TYROSINE PHOSPHATASE"/>
    <property type="match status" value="1"/>
</dbReference>
<keyword evidence="3" id="KW-0378">Hydrolase</keyword>
<dbReference type="EC" id="3.1.3.48" evidence="2"/>
<evidence type="ECO:0000256" key="5">
    <source>
        <dbReference type="PIRSR" id="PIRSR617867-1"/>
    </source>
</evidence>
<evidence type="ECO:0000256" key="2">
    <source>
        <dbReference type="ARBA" id="ARBA00013064"/>
    </source>
</evidence>
<feature type="active site" description="Nucleophile" evidence="5">
    <location>
        <position position="15"/>
    </location>
</feature>
<evidence type="ECO:0000256" key="4">
    <source>
        <dbReference type="ARBA" id="ARBA00022912"/>
    </source>
</evidence>
<dbReference type="Gene3D" id="3.40.50.2300">
    <property type="match status" value="1"/>
</dbReference>
<comment type="caution">
    <text evidence="7">The sequence shown here is derived from an EMBL/GenBank/DDBJ whole genome shotgun (WGS) entry which is preliminary data.</text>
</comment>
<dbReference type="InterPro" id="IPR023485">
    <property type="entry name" value="Ptyr_pPase"/>
</dbReference>
<evidence type="ECO:0000313" key="8">
    <source>
        <dbReference type="Proteomes" id="UP000070578"/>
    </source>
</evidence>
<dbReference type="EMBL" id="LSLI01000057">
    <property type="protein sequence ID" value="KXS31777.1"/>
    <property type="molecule type" value="Genomic_DNA"/>
</dbReference>
<evidence type="ECO:0000256" key="3">
    <source>
        <dbReference type="ARBA" id="ARBA00022801"/>
    </source>
</evidence>
<dbReference type="AlphaFoldDB" id="A0A139BRY2"/>
<dbReference type="InterPro" id="IPR017867">
    <property type="entry name" value="Tyr_phospatase_low_mol_wt"/>
</dbReference>
<dbReference type="PRINTS" id="PR00719">
    <property type="entry name" value="LMWPTPASE"/>
</dbReference>
<keyword evidence="4" id="KW-0904">Protein phosphatase</keyword>
<dbReference type="PANTHER" id="PTHR11717:SF7">
    <property type="entry name" value="LOW MOLECULAR WEIGHT PHOSPHOTYROSINE PROTEIN PHOSPHATASE"/>
    <property type="match status" value="1"/>
</dbReference>
<feature type="domain" description="Phosphotyrosine protein phosphatase I" evidence="6">
    <location>
        <begin position="9"/>
        <end position="158"/>
    </location>
</feature>
<reference evidence="7 8" key="1">
    <citation type="submission" date="2016-02" db="EMBL/GenBank/DDBJ databases">
        <authorList>
            <person name="Wen L."/>
            <person name="He K."/>
            <person name="Yang H."/>
        </authorList>
    </citation>
    <scope>NUCLEOTIDE SEQUENCE [LARGE SCALE GENOMIC DNA]</scope>
    <source>
        <strain evidence="7">ShG14-8</strain>
    </source>
</reference>
<sequence length="166" mass="18845">MAAKNKENISVLFVCMGNICRSPTAETVFRHYVESAGVSEHILIDSAGTHAYHVGDPPDLRSQRAALQRGYDMSKLRGRQVCREDFRRFDYVLAMDSSNLGILQRLATPDSNAMTRLFLEYARHHAEREVPDPYYGGEDGFEHVLDMVEDAAQGLLEEIRRRHFSG</sequence>
<dbReference type="GO" id="GO:0004725">
    <property type="term" value="F:protein tyrosine phosphatase activity"/>
    <property type="evidence" value="ECO:0007669"/>
    <property type="project" value="UniProtKB-EC"/>
</dbReference>
<dbReference type="FunFam" id="3.40.50.2300:FF:000113">
    <property type="entry name" value="Low molecular weight protein-tyrosine-phosphatase"/>
    <property type="match status" value="1"/>
</dbReference>
<dbReference type="SUPFAM" id="SSF52788">
    <property type="entry name" value="Phosphotyrosine protein phosphatases I"/>
    <property type="match status" value="1"/>
</dbReference>
<feature type="active site" evidence="5">
    <location>
        <position position="21"/>
    </location>
</feature>
<dbReference type="CDD" id="cd16343">
    <property type="entry name" value="LMWPTP"/>
    <property type="match status" value="1"/>
</dbReference>
<dbReference type="Pfam" id="PF01451">
    <property type="entry name" value="LMWPc"/>
    <property type="match status" value="1"/>
</dbReference>
<dbReference type="PATRIC" id="fig|1796491.3.peg.2307"/>
<reference evidence="7 8" key="2">
    <citation type="submission" date="2016-03" db="EMBL/GenBank/DDBJ databases">
        <title>New uncultured bacterium of the family Gallionellaceae from acid mine drainage: description and reconstruction of genome based on metagenomic analysis of microbial community.</title>
        <authorList>
            <person name="Kadnikov V."/>
            <person name="Ivasenko D."/>
            <person name="Beletsky A."/>
            <person name="Mardanov A."/>
            <person name="Danilova E."/>
            <person name="Pimenov N."/>
            <person name="Karnachuk O."/>
            <person name="Ravin N."/>
        </authorList>
    </citation>
    <scope>NUCLEOTIDE SEQUENCE [LARGE SCALE GENOMIC DNA]</scope>
    <source>
        <strain evidence="7">ShG14-8</strain>
    </source>
</reference>
<feature type="active site" description="Proton donor" evidence="5">
    <location>
        <position position="132"/>
    </location>
</feature>
<proteinExistence type="inferred from homology"/>
<dbReference type="SMART" id="SM00226">
    <property type="entry name" value="LMWPc"/>
    <property type="match status" value="1"/>
</dbReference>
<protein>
    <recommendedName>
        <fullName evidence="2">protein-tyrosine-phosphatase</fullName>
        <ecNumber evidence="2">3.1.3.48</ecNumber>
    </recommendedName>
</protein>